<dbReference type="Gene3D" id="2.60.120.560">
    <property type="entry name" value="Exo-inulinase, domain 1"/>
    <property type="match status" value="1"/>
</dbReference>
<dbReference type="GO" id="GO:0016787">
    <property type="term" value="F:hydrolase activity"/>
    <property type="evidence" value="ECO:0007669"/>
    <property type="project" value="InterPro"/>
</dbReference>
<dbReference type="Pfam" id="PF06439">
    <property type="entry name" value="3keto-disac_hyd"/>
    <property type="match status" value="1"/>
</dbReference>
<dbReference type="AlphaFoldDB" id="A0A2T0MBK6"/>
<feature type="domain" description="3-keto-alpha-glucoside-1,2-lyase/3-keto-2-hydroxy-glucal hydratase" evidence="2">
    <location>
        <begin position="88"/>
        <end position="290"/>
    </location>
</feature>
<dbReference type="InterPro" id="IPR010496">
    <property type="entry name" value="AL/BT2_dom"/>
</dbReference>
<feature type="transmembrane region" description="Helical" evidence="1">
    <location>
        <begin position="12"/>
        <end position="33"/>
    </location>
</feature>
<accession>A0A2T0MBK6</accession>
<evidence type="ECO:0000256" key="1">
    <source>
        <dbReference type="SAM" id="Phobius"/>
    </source>
</evidence>
<keyword evidence="4" id="KW-1185">Reference proteome</keyword>
<evidence type="ECO:0000313" key="4">
    <source>
        <dbReference type="Proteomes" id="UP000237640"/>
    </source>
</evidence>
<gene>
    <name evidence="3" type="ORF">CLV81_3288</name>
</gene>
<keyword evidence="1" id="KW-0472">Membrane</keyword>
<keyword evidence="1" id="KW-1133">Transmembrane helix</keyword>
<name>A0A2T0MBK6_9FLAO</name>
<keyword evidence="1" id="KW-0812">Transmembrane</keyword>
<evidence type="ECO:0000259" key="2">
    <source>
        <dbReference type="Pfam" id="PF06439"/>
    </source>
</evidence>
<reference evidence="3 4" key="1">
    <citation type="submission" date="2018-03" db="EMBL/GenBank/DDBJ databases">
        <title>Genomic Encyclopedia of Archaeal and Bacterial Type Strains, Phase II (KMG-II): from individual species to whole genera.</title>
        <authorList>
            <person name="Goeker M."/>
        </authorList>
    </citation>
    <scope>NUCLEOTIDE SEQUENCE [LARGE SCALE GENOMIC DNA]</scope>
    <source>
        <strain evidence="3 4">DSM 25027</strain>
    </source>
</reference>
<evidence type="ECO:0000313" key="3">
    <source>
        <dbReference type="EMBL" id="PRX54884.1"/>
    </source>
</evidence>
<proteinExistence type="predicted"/>
<dbReference type="EMBL" id="PVYX01000002">
    <property type="protein sequence ID" value="PRX54884.1"/>
    <property type="molecule type" value="Genomic_DNA"/>
</dbReference>
<comment type="caution">
    <text evidence="3">The sequence shown here is derived from an EMBL/GenBank/DDBJ whole genome shotgun (WGS) entry which is preliminary data.</text>
</comment>
<sequence>MGFINDYSKIKFNCRWLIMGGIWSNIVTTVSKYQKMKQSFLLNVLVFIFFLVSCRVDKKSEDQIWHTKKWVKENQVHNRLLDVEKEQGWTLLFDGESLKGWHLYNKPDSTQFSGWQVKEGTLFCDATDETKVFGDLVTDREYENYELVFDWQMAIRGNGGVFINVQESPEYRSTYQTGPEYQLLEPAHSDTNTPLKRPGCLWGISPQLNPAQAKITGQWNTSKIVQNDGKIEFYLNGKLTAKEDLKSREWRDKIANSNFKDAPNFGKATQGKIALQNWYFDSWFRNIKIREL</sequence>
<dbReference type="Proteomes" id="UP000237640">
    <property type="component" value="Unassembled WGS sequence"/>
</dbReference>
<feature type="transmembrane region" description="Helical" evidence="1">
    <location>
        <begin position="39"/>
        <end position="56"/>
    </location>
</feature>
<protein>
    <submittedName>
        <fullName evidence="3">Uncharacterized protein DUF1080</fullName>
    </submittedName>
</protein>
<organism evidence="3 4">
    <name type="scientific">Flagellimonas meridianipacifica</name>
    <dbReference type="NCBI Taxonomy" id="1080225"/>
    <lineage>
        <taxon>Bacteria</taxon>
        <taxon>Pseudomonadati</taxon>
        <taxon>Bacteroidota</taxon>
        <taxon>Flavobacteriia</taxon>
        <taxon>Flavobacteriales</taxon>
        <taxon>Flavobacteriaceae</taxon>
        <taxon>Flagellimonas</taxon>
    </lineage>
</organism>